<keyword evidence="3" id="KW-1185">Reference proteome</keyword>
<protein>
    <submittedName>
        <fullName evidence="2">Uncharacterized protein</fullName>
    </submittedName>
</protein>
<organism evidence="2 3">
    <name type="scientific">Actinophytocola gossypii</name>
    <dbReference type="NCBI Taxonomy" id="2812003"/>
    <lineage>
        <taxon>Bacteria</taxon>
        <taxon>Bacillati</taxon>
        <taxon>Actinomycetota</taxon>
        <taxon>Actinomycetes</taxon>
        <taxon>Pseudonocardiales</taxon>
        <taxon>Pseudonocardiaceae</taxon>
    </lineage>
</organism>
<dbReference type="Proteomes" id="UP001156441">
    <property type="component" value="Unassembled WGS sequence"/>
</dbReference>
<feature type="region of interest" description="Disordered" evidence="1">
    <location>
        <begin position="1"/>
        <end position="62"/>
    </location>
</feature>
<comment type="caution">
    <text evidence="2">The sequence shown here is derived from an EMBL/GenBank/DDBJ whole genome shotgun (WGS) entry which is preliminary data.</text>
</comment>
<dbReference type="EMBL" id="JAFFZE010000001">
    <property type="protein sequence ID" value="MCT2581552.1"/>
    <property type="molecule type" value="Genomic_DNA"/>
</dbReference>
<name>A0ABT2J116_9PSEU</name>
<sequence>MTTTPFEPHRDPGDEDIPAADPGRGAPEPAPGFGPEGVEPDPREPVERREPADNPDPAEPPD</sequence>
<evidence type="ECO:0000313" key="3">
    <source>
        <dbReference type="Proteomes" id="UP001156441"/>
    </source>
</evidence>
<evidence type="ECO:0000256" key="1">
    <source>
        <dbReference type="SAM" id="MobiDB-lite"/>
    </source>
</evidence>
<dbReference type="RefSeq" id="WP_260188909.1">
    <property type="nucleotide sequence ID" value="NZ_JAFFZE010000001.1"/>
</dbReference>
<evidence type="ECO:0000313" key="2">
    <source>
        <dbReference type="EMBL" id="MCT2581552.1"/>
    </source>
</evidence>
<proteinExistence type="predicted"/>
<feature type="compositionally biased region" description="Low complexity" evidence="1">
    <location>
        <begin position="19"/>
        <end position="37"/>
    </location>
</feature>
<reference evidence="2 3" key="1">
    <citation type="submission" date="2021-02" db="EMBL/GenBank/DDBJ databases">
        <title>Actinophytocola xerophila sp. nov., isolated from soil of cotton cropping field.</title>
        <authorList>
            <person name="Huang R."/>
            <person name="Chen X."/>
            <person name="Ge X."/>
            <person name="Liu W."/>
        </authorList>
    </citation>
    <scope>NUCLEOTIDE SEQUENCE [LARGE SCALE GENOMIC DNA]</scope>
    <source>
        <strain evidence="2 3">S1-96</strain>
    </source>
</reference>
<accession>A0ABT2J116</accession>
<feature type="compositionally biased region" description="Basic and acidic residues" evidence="1">
    <location>
        <begin position="40"/>
        <end position="52"/>
    </location>
</feature>
<gene>
    <name evidence="2" type="ORF">JT362_00265</name>
</gene>